<evidence type="ECO:0000313" key="4">
    <source>
        <dbReference type="Proteomes" id="UP000001449"/>
    </source>
</evidence>
<dbReference type="KEGG" id="tps:THAPSDRAFT_264386"/>
<dbReference type="PROSITE" id="PS51294">
    <property type="entry name" value="HTH_MYB"/>
    <property type="match status" value="1"/>
</dbReference>
<dbReference type="InterPro" id="IPR017930">
    <property type="entry name" value="Myb_dom"/>
</dbReference>
<feature type="domain" description="HTH myb-type" evidence="2">
    <location>
        <begin position="1"/>
        <end position="46"/>
    </location>
</feature>
<dbReference type="HOGENOM" id="CLU_2765802_0_0_1"/>
<dbReference type="PaxDb" id="35128-Thaps264386"/>
<dbReference type="CDD" id="cd00167">
    <property type="entry name" value="SANT"/>
    <property type="match status" value="1"/>
</dbReference>
<gene>
    <name evidence="3" type="primary">MYB26</name>
    <name evidence="3" type="ORF">THAPSDRAFT_264386</name>
</gene>
<feature type="non-terminal residue" evidence="3">
    <location>
        <position position="1"/>
    </location>
</feature>
<dbReference type="AlphaFoldDB" id="B8LCP7"/>
<organism evidence="3 4">
    <name type="scientific">Thalassiosira pseudonana</name>
    <name type="common">Marine diatom</name>
    <name type="synonym">Cyclotella nana</name>
    <dbReference type="NCBI Taxonomy" id="35128"/>
    <lineage>
        <taxon>Eukaryota</taxon>
        <taxon>Sar</taxon>
        <taxon>Stramenopiles</taxon>
        <taxon>Ochrophyta</taxon>
        <taxon>Bacillariophyta</taxon>
        <taxon>Coscinodiscophyceae</taxon>
        <taxon>Thalassiosirophycidae</taxon>
        <taxon>Thalassiosirales</taxon>
        <taxon>Thalassiosiraceae</taxon>
        <taxon>Thalassiosira</taxon>
    </lineage>
</organism>
<dbReference type="EMBL" id="DS999417">
    <property type="protein sequence ID" value="EED87019.1"/>
    <property type="molecule type" value="Genomic_DNA"/>
</dbReference>
<dbReference type="PROSITE" id="PS50090">
    <property type="entry name" value="MYB_LIKE"/>
    <property type="match status" value="1"/>
</dbReference>
<dbReference type="Gene3D" id="1.10.10.60">
    <property type="entry name" value="Homeodomain-like"/>
    <property type="match status" value="1"/>
</dbReference>
<dbReference type="GeneID" id="7442545"/>
<evidence type="ECO:0000259" key="2">
    <source>
        <dbReference type="PROSITE" id="PS51294"/>
    </source>
</evidence>
<dbReference type="InterPro" id="IPR011993">
    <property type="entry name" value="PH-like_dom_sf"/>
</dbReference>
<reference evidence="3 4" key="1">
    <citation type="journal article" date="2004" name="Science">
        <title>The genome of the diatom Thalassiosira pseudonana: ecology, evolution, and metabolism.</title>
        <authorList>
            <person name="Armbrust E.V."/>
            <person name="Berges J.A."/>
            <person name="Bowler C."/>
            <person name="Green B.R."/>
            <person name="Martinez D."/>
            <person name="Putnam N.H."/>
            <person name="Zhou S."/>
            <person name="Allen A.E."/>
            <person name="Apt K.E."/>
            <person name="Bechner M."/>
            <person name="Brzezinski M.A."/>
            <person name="Chaal B.K."/>
            <person name="Chiovitti A."/>
            <person name="Davis A.K."/>
            <person name="Demarest M.S."/>
            <person name="Detter J.C."/>
            <person name="Glavina T."/>
            <person name="Goodstein D."/>
            <person name="Hadi M.Z."/>
            <person name="Hellsten U."/>
            <person name="Hildebrand M."/>
            <person name="Jenkins B.D."/>
            <person name="Jurka J."/>
            <person name="Kapitonov V.V."/>
            <person name="Kroger N."/>
            <person name="Lau W.W."/>
            <person name="Lane T.W."/>
            <person name="Larimer F.W."/>
            <person name="Lippmeier J.C."/>
            <person name="Lucas S."/>
            <person name="Medina M."/>
            <person name="Montsant A."/>
            <person name="Obornik M."/>
            <person name="Parker M.S."/>
            <person name="Palenik B."/>
            <person name="Pazour G.J."/>
            <person name="Richardson P.M."/>
            <person name="Rynearson T.A."/>
            <person name="Saito M.A."/>
            <person name="Schwartz D.C."/>
            <person name="Thamatrakoln K."/>
            <person name="Valentin K."/>
            <person name="Vardi A."/>
            <person name="Wilkerson F.P."/>
            <person name="Rokhsar D.S."/>
        </authorList>
    </citation>
    <scope>NUCLEOTIDE SEQUENCE [LARGE SCALE GENOMIC DNA]</scope>
    <source>
        <strain evidence="3 4">CCMP1335</strain>
    </source>
</reference>
<dbReference type="RefSeq" id="XP_002296818.1">
    <property type="nucleotide sequence ID" value="XM_002296782.1"/>
</dbReference>
<dbReference type="Proteomes" id="UP000001449">
    <property type="component" value="Chromosome 16"/>
</dbReference>
<evidence type="ECO:0000313" key="3">
    <source>
        <dbReference type="EMBL" id="EED87019.1"/>
    </source>
</evidence>
<feature type="domain" description="Myb-like" evidence="1">
    <location>
        <begin position="1"/>
        <end position="42"/>
    </location>
</feature>
<dbReference type="Pfam" id="PF13921">
    <property type="entry name" value="Myb_DNA-bind_6"/>
    <property type="match status" value="1"/>
</dbReference>
<dbReference type="SUPFAM" id="SSF46689">
    <property type="entry name" value="Homeodomain-like"/>
    <property type="match status" value="1"/>
</dbReference>
<dbReference type="InterPro" id="IPR001005">
    <property type="entry name" value="SANT/Myb"/>
</dbReference>
<feature type="non-terminal residue" evidence="3">
    <location>
        <position position="70"/>
    </location>
</feature>
<name>B8LCP7_THAPS</name>
<accession>B8LCP7</accession>
<keyword evidence="4" id="KW-1185">Reference proteome</keyword>
<dbReference type="Gene3D" id="2.30.29.30">
    <property type="entry name" value="Pleckstrin-homology domain (PH domain)/Phosphotyrosine-binding domain (PTB)"/>
    <property type="match status" value="1"/>
</dbReference>
<dbReference type="InterPro" id="IPR009057">
    <property type="entry name" value="Homeodomain-like_sf"/>
</dbReference>
<sequence>QEITRLKDLVAKSNGNENWNQISKQMPHRTAVQCRGRWKEELRVKLYRLNMDGTWDDCGTGRIQFYYARQ</sequence>
<proteinExistence type="predicted"/>
<evidence type="ECO:0000259" key="1">
    <source>
        <dbReference type="PROSITE" id="PS50090"/>
    </source>
</evidence>
<reference evidence="3 4" key="2">
    <citation type="journal article" date="2008" name="Nature">
        <title>The Phaeodactylum genome reveals the evolutionary history of diatom genomes.</title>
        <authorList>
            <person name="Bowler C."/>
            <person name="Allen A.E."/>
            <person name="Badger J.H."/>
            <person name="Grimwood J."/>
            <person name="Jabbari K."/>
            <person name="Kuo A."/>
            <person name="Maheswari U."/>
            <person name="Martens C."/>
            <person name="Maumus F."/>
            <person name="Otillar R.P."/>
            <person name="Rayko E."/>
            <person name="Salamov A."/>
            <person name="Vandepoele K."/>
            <person name="Beszteri B."/>
            <person name="Gruber A."/>
            <person name="Heijde M."/>
            <person name="Katinka M."/>
            <person name="Mock T."/>
            <person name="Valentin K."/>
            <person name="Verret F."/>
            <person name="Berges J.A."/>
            <person name="Brownlee C."/>
            <person name="Cadoret J.P."/>
            <person name="Chiovitti A."/>
            <person name="Choi C.J."/>
            <person name="Coesel S."/>
            <person name="De Martino A."/>
            <person name="Detter J.C."/>
            <person name="Durkin C."/>
            <person name="Falciatore A."/>
            <person name="Fournet J."/>
            <person name="Haruta M."/>
            <person name="Huysman M.J."/>
            <person name="Jenkins B.D."/>
            <person name="Jiroutova K."/>
            <person name="Jorgensen R.E."/>
            <person name="Joubert Y."/>
            <person name="Kaplan A."/>
            <person name="Kroger N."/>
            <person name="Kroth P.G."/>
            <person name="La Roche J."/>
            <person name="Lindquist E."/>
            <person name="Lommer M."/>
            <person name="Martin-Jezequel V."/>
            <person name="Lopez P.J."/>
            <person name="Lucas S."/>
            <person name="Mangogna M."/>
            <person name="McGinnis K."/>
            <person name="Medlin L.K."/>
            <person name="Montsant A."/>
            <person name="Oudot-Le Secq M.P."/>
            <person name="Napoli C."/>
            <person name="Obornik M."/>
            <person name="Parker M.S."/>
            <person name="Petit J.L."/>
            <person name="Porcel B.M."/>
            <person name="Poulsen N."/>
            <person name="Robison M."/>
            <person name="Rychlewski L."/>
            <person name="Rynearson T.A."/>
            <person name="Schmutz J."/>
            <person name="Shapiro H."/>
            <person name="Siaut M."/>
            <person name="Stanley M."/>
            <person name="Sussman M.R."/>
            <person name="Taylor A.R."/>
            <person name="Vardi A."/>
            <person name="von Dassow P."/>
            <person name="Vyverman W."/>
            <person name="Willis A."/>
            <person name="Wyrwicz L.S."/>
            <person name="Rokhsar D.S."/>
            <person name="Weissenbach J."/>
            <person name="Armbrust E.V."/>
            <person name="Green B.R."/>
            <person name="Van de Peer Y."/>
            <person name="Grigoriev I.V."/>
        </authorList>
    </citation>
    <scope>NUCLEOTIDE SEQUENCE [LARGE SCALE GENOMIC DNA]</scope>
    <source>
        <strain evidence="3 4">CCMP1335</strain>
    </source>
</reference>
<dbReference type="InParanoid" id="B8LCP7"/>
<protein>
    <submittedName>
        <fullName evidence="3">MYB DNA binding protein/ transcription factor-like protein</fullName>
    </submittedName>
</protein>